<evidence type="ECO:0000313" key="18">
    <source>
        <dbReference type="Proteomes" id="UP001595904"/>
    </source>
</evidence>
<evidence type="ECO:0000256" key="7">
    <source>
        <dbReference type="ARBA" id="ARBA00022741"/>
    </source>
</evidence>
<dbReference type="GO" id="GO:0004673">
    <property type="term" value="F:protein histidine kinase activity"/>
    <property type="evidence" value="ECO:0007669"/>
    <property type="project" value="UniProtKB-EC"/>
</dbReference>
<keyword evidence="10" id="KW-0902">Two-component regulatory system</keyword>
<evidence type="ECO:0000259" key="14">
    <source>
        <dbReference type="PROSITE" id="PS50109"/>
    </source>
</evidence>
<dbReference type="SMART" id="SM00073">
    <property type="entry name" value="HPT"/>
    <property type="match status" value="1"/>
</dbReference>
<dbReference type="Gene3D" id="1.20.120.160">
    <property type="entry name" value="HPT domain"/>
    <property type="match status" value="1"/>
</dbReference>
<keyword evidence="7" id="KW-0547">Nucleotide-binding</keyword>
<dbReference type="Proteomes" id="UP001595904">
    <property type="component" value="Unassembled WGS sequence"/>
</dbReference>
<dbReference type="PRINTS" id="PR00344">
    <property type="entry name" value="BCTRLSENSOR"/>
</dbReference>
<dbReference type="PANTHER" id="PTHR43395:SF10">
    <property type="entry name" value="CHEMOTAXIS PROTEIN CHEA"/>
    <property type="match status" value="1"/>
</dbReference>
<name>A0ABV8SQJ2_9GAMM</name>
<dbReference type="InterPro" id="IPR036641">
    <property type="entry name" value="HPT_dom_sf"/>
</dbReference>
<gene>
    <name evidence="17" type="ORF">ACFPN2_06415</name>
</gene>
<dbReference type="CDD" id="cd16916">
    <property type="entry name" value="HATPase_CheA-like"/>
    <property type="match status" value="1"/>
</dbReference>
<evidence type="ECO:0000256" key="13">
    <source>
        <dbReference type="SAM" id="MobiDB-lite"/>
    </source>
</evidence>
<dbReference type="EMBL" id="JBHSDU010000003">
    <property type="protein sequence ID" value="MFC4308709.1"/>
    <property type="molecule type" value="Genomic_DNA"/>
</dbReference>
<dbReference type="Gene3D" id="1.10.287.560">
    <property type="entry name" value="Histidine kinase CheA-like, homodimeric domain"/>
    <property type="match status" value="1"/>
</dbReference>
<dbReference type="SUPFAM" id="SSF50341">
    <property type="entry name" value="CheW-like"/>
    <property type="match status" value="1"/>
</dbReference>
<dbReference type="SMART" id="SM00387">
    <property type="entry name" value="HATPase_c"/>
    <property type="match status" value="1"/>
</dbReference>
<dbReference type="InterPro" id="IPR005467">
    <property type="entry name" value="His_kinase_dom"/>
</dbReference>
<dbReference type="Pfam" id="PF02895">
    <property type="entry name" value="H-kinase_dim"/>
    <property type="match status" value="1"/>
</dbReference>
<dbReference type="Pfam" id="PF01584">
    <property type="entry name" value="CheW"/>
    <property type="match status" value="1"/>
</dbReference>
<evidence type="ECO:0000256" key="6">
    <source>
        <dbReference type="ARBA" id="ARBA00022679"/>
    </source>
</evidence>
<dbReference type="InterPro" id="IPR037006">
    <property type="entry name" value="CheA-like_homodim_sf"/>
</dbReference>
<dbReference type="Gene3D" id="3.30.565.10">
    <property type="entry name" value="Histidine kinase-like ATPase, C-terminal domain"/>
    <property type="match status" value="1"/>
</dbReference>
<organism evidence="17 18">
    <name type="scientific">Steroidobacter flavus</name>
    <dbReference type="NCBI Taxonomy" id="1842136"/>
    <lineage>
        <taxon>Bacteria</taxon>
        <taxon>Pseudomonadati</taxon>
        <taxon>Pseudomonadota</taxon>
        <taxon>Gammaproteobacteria</taxon>
        <taxon>Steroidobacterales</taxon>
        <taxon>Steroidobacteraceae</taxon>
        <taxon>Steroidobacter</taxon>
    </lineage>
</organism>
<evidence type="ECO:0000259" key="15">
    <source>
        <dbReference type="PROSITE" id="PS50851"/>
    </source>
</evidence>
<dbReference type="InterPro" id="IPR036061">
    <property type="entry name" value="CheW-like_dom_sf"/>
</dbReference>
<evidence type="ECO:0000256" key="10">
    <source>
        <dbReference type="ARBA" id="ARBA00023012"/>
    </source>
</evidence>
<evidence type="ECO:0000259" key="16">
    <source>
        <dbReference type="PROSITE" id="PS50894"/>
    </source>
</evidence>
<feature type="domain" description="CheW-like" evidence="15">
    <location>
        <begin position="519"/>
        <end position="651"/>
    </location>
</feature>
<evidence type="ECO:0000256" key="12">
    <source>
        <dbReference type="PROSITE-ProRule" id="PRU00110"/>
    </source>
</evidence>
<dbReference type="CDD" id="cd00088">
    <property type="entry name" value="HPT"/>
    <property type="match status" value="1"/>
</dbReference>
<evidence type="ECO:0000313" key="17">
    <source>
        <dbReference type="EMBL" id="MFC4308709.1"/>
    </source>
</evidence>
<dbReference type="PROSITE" id="PS50851">
    <property type="entry name" value="CHEW"/>
    <property type="match status" value="1"/>
</dbReference>
<dbReference type="SUPFAM" id="SSF47226">
    <property type="entry name" value="Histidine-containing phosphotransfer domain, HPT domain"/>
    <property type="match status" value="1"/>
</dbReference>
<dbReference type="InterPro" id="IPR002545">
    <property type="entry name" value="CheW-lke_dom"/>
</dbReference>
<feature type="compositionally biased region" description="Basic and acidic residues" evidence="13">
    <location>
        <begin position="254"/>
        <end position="273"/>
    </location>
</feature>
<evidence type="ECO:0000256" key="11">
    <source>
        <dbReference type="ARBA" id="ARBA00035100"/>
    </source>
</evidence>
<dbReference type="InterPro" id="IPR004105">
    <property type="entry name" value="CheA-like_dim"/>
</dbReference>
<proteinExistence type="predicted"/>
<dbReference type="SMART" id="SM01231">
    <property type="entry name" value="H-kinase_dim"/>
    <property type="match status" value="1"/>
</dbReference>
<dbReference type="PANTHER" id="PTHR43395">
    <property type="entry name" value="SENSOR HISTIDINE KINASE CHEA"/>
    <property type="match status" value="1"/>
</dbReference>
<dbReference type="InterPro" id="IPR004358">
    <property type="entry name" value="Sig_transdc_His_kin-like_C"/>
</dbReference>
<dbReference type="InterPro" id="IPR036890">
    <property type="entry name" value="HATPase_C_sf"/>
</dbReference>
<keyword evidence="9" id="KW-0067">ATP-binding</keyword>
<dbReference type="PROSITE" id="PS50894">
    <property type="entry name" value="HPT"/>
    <property type="match status" value="1"/>
</dbReference>
<dbReference type="SUPFAM" id="SSF55874">
    <property type="entry name" value="ATPase domain of HSP90 chaperone/DNA topoisomerase II/histidine kinase"/>
    <property type="match status" value="1"/>
</dbReference>
<dbReference type="RefSeq" id="WP_380595793.1">
    <property type="nucleotide sequence ID" value="NZ_JBHSDU010000003.1"/>
</dbReference>
<feature type="domain" description="Histidine kinase" evidence="14">
    <location>
        <begin position="310"/>
        <end position="517"/>
    </location>
</feature>
<dbReference type="InterPro" id="IPR003594">
    <property type="entry name" value="HATPase_dom"/>
</dbReference>
<dbReference type="InterPro" id="IPR036097">
    <property type="entry name" value="HisK_dim/P_sf"/>
</dbReference>
<evidence type="ECO:0000256" key="4">
    <source>
        <dbReference type="ARBA" id="ARBA00022500"/>
    </source>
</evidence>
<evidence type="ECO:0000256" key="1">
    <source>
        <dbReference type="ARBA" id="ARBA00000085"/>
    </source>
</evidence>
<keyword evidence="8" id="KW-0418">Kinase</keyword>
<keyword evidence="6 17" id="KW-0808">Transferase</keyword>
<dbReference type="SUPFAM" id="SSF47384">
    <property type="entry name" value="Homodimeric domain of signal transducing histidine kinase"/>
    <property type="match status" value="1"/>
</dbReference>
<comment type="catalytic activity">
    <reaction evidence="1">
        <text>ATP + protein L-histidine = ADP + protein N-phospho-L-histidine.</text>
        <dbReference type="EC" id="2.7.13.3"/>
    </reaction>
</comment>
<protein>
    <recommendedName>
        <fullName evidence="3">Chemotaxis protein CheA</fullName>
        <ecNumber evidence="2">2.7.13.3</ecNumber>
    </recommendedName>
</protein>
<keyword evidence="18" id="KW-1185">Reference proteome</keyword>
<dbReference type="PROSITE" id="PS50109">
    <property type="entry name" value="HIS_KIN"/>
    <property type="match status" value="1"/>
</dbReference>
<dbReference type="Pfam" id="PF02518">
    <property type="entry name" value="HATPase_c"/>
    <property type="match status" value="1"/>
</dbReference>
<keyword evidence="4" id="KW-0145">Chemotaxis</keyword>
<comment type="caution">
    <text evidence="17">The sequence shown here is derived from an EMBL/GenBank/DDBJ whole genome shotgun (WGS) entry which is preliminary data.</text>
</comment>
<dbReference type="EC" id="2.7.13.3" evidence="2"/>
<evidence type="ECO:0000256" key="3">
    <source>
        <dbReference type="ARBA" id="ARBA00021495"/>
    </source>
</evidence>
<feature type="modified residue" description="Phosphohistidine" evidence="12">
    <location>
        <position position="45"/>
    </location>
</feature>
<evidence type="ECO:0000256" key="9">
    <source>
        <dbReference type="ARBA" id="ARBA00022840"/>
    </source>
</evidence>
<sequence length="654" mass="71193">MSNEALPTFLQEARELSEEIESALLACERGDVDCDTINALFRAVHTIKGSAGLFGLDNIVAFAHVVETVLDRVRNGQQPMTPPLVQVLIGCRDHINVLLDAVGEQSPGDQRAFAIAGEQLLEQLQSIAGTVSRIGAAASVSTPKTVAPGDDQDGPRDAPGCWHLSLRFKPEVLRNGMDPLASLSYLSTFGEIVAIETIDEALPPLNEFDPEACYLGFDLQFRTDADRERIESAFEFVREDCTLTLVPPQSIEQRTVESPKQRQSDPKGREQRSVRVDADKLEVLINLVGELVIAGAATNLLAQRANLAELNESSQRLARLVEEVRDQTLQLRMMQIGSTFARFARVVRDVSHELGKDIRLETSGAETELDKTLIEKITDPLTHLVRNAMDHGIEPSDVRLAHGKKAEGVVRLNAYHDSGSVVIEVSDDGGGLRREKIFNKALERGLVTAGQQLTDAQVYSLIFEPGFSTADAVTNLSGRGVGMDVVKRNVMALRGTVDIDSKEGEGTTVRIRLPLTLAIIEGFLVRVAASSFVIPLEMVEECVESHAVTSVVDSGHRYIDLRGQVLPFVRLRDHFGVSGKAGRRESVVVVRCGNLRAGFVVDELLGEYQTVIKPLARVFQHVRGLGGSTILADGGIALIIDAPALIAQCQSRLS</sequence>
<comment type="function">
    <text evidence="11">Involved in the transmission of sensory signals from the chemoreceptors to the flagellar motors. CheA is autophosphorylated; it can transfer its phosphate group to either CheB or CheY.</text>
</comment>
<evidence type="ECO:0000256" key="2">
    <source>
        <dbReference type="ARBA" id="ARBA00012438"/>
    </source>
</evidence>
<evidence type="ECO:0000256" key="5">
    <source>
        <dbReference type="ARBA" id="ARBA00022553"/>
    </source>
</evidence>
<dbReference type="InterPro" id="IPR008207">
    <property type="entry name" value="Sig_transdc_His_kin_Hpt_dom"/>
</dbReference>
<dbReference type="CDD" id="cd00731">
    <property type="entry name" value="CheA_reg"/>
    <property type="match status" value="1"/>
</dbReference>
<feature type="domain" description="HPt" evidence="16">
    <location>
        <begin position="1"/>
        <end position="102"/>
    </location>
</feature>
<dbReference type="Pfam" id="PF01627">
    <property type="entry name" value="Hpt"/>
    <property type="match status" value="1"/>
</dbReference>
<reference evidence="18" key="1">
    <citation type="journal article" date="2019" name="Int. J. Syst. Evol. Microbiol.">
        <title>The Global Catalogue of Microorganisms (GCM) 10K type strain sequencing project: providing services to taxonomists for standard genome sequencing and annotation.</title>
        <authorList>
            <consortium name="The Broad Institute Genomics Platform"/>
            <consortium name="The Broad Institute Genome Sequencing Center for Infectious Disease"/>
            <person name="Wu L."/>
            <person name="Ma J."/>
        </authorList>
    </citation>
    <scope>NUCLEOTIDE SEQUENCE [LARGE SCALE GENOMIC DNA]</scope>
    <source>
        <strain evidence="18">CGMCC 1.10759</strain>
    </source>
</reference>
<dbReference type="InterPro" id="IPR051315">
    <property type="entry name" value="Bact_Chemotaxis_CheA"/>
</dbReference>
<accession>A0ABV8SQJ2</accession>
<dbReference type="Gene3D" id="2.30.30.40">
    <property type="entry name" value="SH3 Domains"/>
    <property type="match status" value="1"/>
</dbReference>
<keyword evidence="5 12" id="KW-0597">Phosphoprotein</keyword>
<dbReference type="SMART" id="SM00260">
    <property type="entry name" value="CheW"/>
    <property type="match status" value="1"/>
</dbReference>
<evidence type="ECO:0000256" key="8">
    <source>
        <dbReference type="ARBA" id="ARBA00022777"/>
    </source>
</evidence>
<feature type="region of interest" description="Disordered" evidence="13">
    <location>
        <begin position="248"/>
        <end position="273"/>
    </location>
</feature>